<dbReference type="RefSeq" id="WP_092792016.1">
    <property type="nucleotide sequence ID" value="NZ_FNXF01000004.1"/>
</dbReference>
<sequence>MSEQLTSQQIEQARAEWVRAQFQKANEYLASKGIVPDNVAASESRYLPPYMAVWKLNTKDKQSYWVISGDLPTDHMAFAAAPNARDAVRAFSMHWQLKAQQIIDAGIKDKTQQDFANLLINRAHSLYDMFSQDQLWQAEAVS</sequence>
<name>A0A1H6L3P8_9GAMM</name>
<dbReference type="Proteomes" id="UP000199371">
    <property type="component" value="Unassembled WGS sequence"/>
</dbReference>
<keyword evidence="2" id="KW-1185">Reference proteome</keyword>
<protein>
    <recommendedName>
        <fullName evidence="3">DUF4826 domain-containing protein</fullName>
    </recommendedName>
</protein>
<dbReference type="AlphaFoldDB" id="A0A1H6L3P8"/>
<evidence type="ECO:0008006" key="3">
    <source>
        <dbReference type="Google" id="ProtNLM"/>
    </source>
</evidence>
<proteinExistence type="predicted"/>
<evidence type="ECO:0000313" key="1">
    <source>
        <dbReference type="EMBL" id="SEH80517.1"/>
    </source>
</evidence>
<dbReference type="InterPro" id="IPR032251">
    <property type="entry name" value="DUF4826"/>
</dbReference>
<organism evidence="1 2">
    <name type="scientific">Rheinheimera pacifica</name>
    <dbReference type="NCBI Taxonomy" id="173990"/>
    <lineage>
        <taxon>Bacteria</taxon>
        <taxon>Pseudomonadati</taxon>
        <taxon>Pseudomonadota</taxon>
        <taxon>Gammaproteobacteria</taxon>
        <taxon>Chromatiales</taxon>
        <taxon>Chromatiaceae</taxon>
        <taxon>Rheinheimera</taxon>
    </lineage>
</organism>
<evidence type="ECO:0000313" key="2">
    <source>
        <dbReference type="Proteomes" id="UP000199371"/>
    </source>
</evidence>
<dbReference type="OrthoDB" id="3078260at2"/>
<dbReference type="EMBL" id="FNXF01000004">
    <property type="protein sequence ID" value="SEH80517.1"/>
    <property type="molecule type" value="Genomic_DNA"/>
</dbReference>
<accession>A0A1H6L3P8</accession>
<dbReference type="Pfam" id="PF16108">
    <property type="entry name" value="DUF4826"/>
    <property type="match status" value="1"/>
</dbReference>
<reference evidence="2" key="1">
    <citation type="submission" date="2016-10" db="EMBL/GenBank/DDBJ databases">
        <authorList>
            <person name="Varghese N."/>
            <person name="Submissions S."/>
        </authorList>
    </citation>
    <scope>NUCLEOTIDE SEQUENCE [LARGE SCALE GENOMIC DNA]</scope>
    <source>
        <strain evidence="2">DSM 17616</strain>
    </source>
</reference>
<gene>
    <name evidence="1" type="ORF">SAMN05660691_01568</name>
</gene>